<organism evidence="1 2">
    <name type="scientific">Pararge aegeria aegeria</name>
    <dbReference type="NCBI Taxonomy" id="348720"/>
    <lineage>
        <taxon>Eukaryota</taxon>
        <taxon>Metazoa</taxon>
        <taxon>Ecdysozoa</taxon>
        <taxon>Arthropoda</taxon>
        <taxon>Hexapoda</taxon>
        <taxon>Insecta</taxon>
        <taxon>Pterygota</taxon>
        <taxon>Neoptera</taxon>
        <taxon>Endopterygota</taxon>
        <taxon>Lepidoptera</taxon>
        <taxon>Glossata</taxon>
        <taxon>Ditrysia</taxon>
        <taxon>Papilionoidea</taxon>
        <taxon>Nymphalidae</taxon>
        <taxon>Satyrinae</taxon>
        <taxon>Satyrini</taxon>
        <taxon>Parargina</taxon>
        <taxon>Pararge</taxon>
    </lineage>
</organism>
<keyword evidence="2" id="KW-1185">Reference proteome</keyword>
<gene>
    <name evidence="1" type="primary">jg24400</name>
    <name evidence="1" type="ORF">PAEG_LOCUS2943</name>
</gene>
<protein>
    <submittedName>
        <fullName evidence="1">Jg24400 protein</fullName>
    </submittedName>
</protein>
<dbReference type="Proteomes" id="UP000838756">
    <property type="component" value="Unassembled WGS sequence"/>
</dbReference>
<proteinExistence type="predicted"/>
<feature type="non-terminal residue" evidence="1">
    <location>
        <position position="1"/>
    </location>
</feature>
<dbReference type="EMBL" id="CAKXAJ010009237">
    <property type="protein sequence ID" value="CAH2211106.1"/>
    <property type="molecule type" value="Genomic_DNA"/>
</dbReference>
<sequence>SNSELEYTFELLTVPCAERRIQLSPPLHFPRVLYEATIRGCDGDRTASTSMLFIIYCDQQSACPAWCRCCPALQVLPLGKDFSPIEDG</sequence>
<comment type="caution">
    <text evidence="1">The sequence shown here is derived from an EMBL/GenBank/DDBJ whole genome shotgun (WGS) entry which is preliminary data.</text>
</comment>
<name>A0A8S4QIE2_9NEOP</name>
<evidence type="ECO:0000313" key="1">
    <source>
        <dbReference type="EMBL" id="CAH2211106.1"/>
    </source>
</evidence>
<dbReference type="AlphaFoldDB" id="A0A8S4QIE2"/>
<accession>A0A8S4QIE2</accession>
<reference evidence="1" key="1">
    <citation type="submission" date="2022-03" db="EMBL/GenBank/DDBJ databases">
        <authorList>
            <person name="Lindestad O."/>
        </authorList>
    </citation>
    <scope>NUCLEOTIDE SEQUENCE</scope>
</reference>
<evidence type="ECO:0000313" key="2">
    <source>
        <dbReference type="Proteomes" id="UP000838756"/>
    </source>
</evidence>